<organism evidence="9 10">
    <name type="scientific">Stachybotrys elegans</name>
    <dbReference type="NCBI Taxonomy" id="80388"/>
    <lineage>
        <taxon>Eukaryota</taxon>
        <taxon>Fungi</taxon>
        <taxon>Dikarya</taxon>
        <taxon>Ascomycota</taxon>
        <taxon>Pezizomycotina</taxon>
        <taxon>Sordariomycetes</taxon>
        <taxon>Hypocreomycetidae</taxon>
        <taxon>Hypocreales</taxon>
        <taxon>Stachybotryaceae</taxon>
        <taxon>Stachybotrys</taxon>
    </lineage>
</organism>
<evidence type="ECO:0000256" key="2">
    <source>
        <dbReference type="ARBA" id="ARBA00022448"/>
    </source>
</evidence>
<keyword evidence="7" id="KW-0633">Potassium transport</keyword>
<dbReference type="GO" id="GO:0030007">
    <property type="term" value="P:intracellular potassium ion homeostasis"/>
    <property type="evidence" value="ECO:0007669"/>
    <property type="project" value="UniProtKB-UniRule"/>
</dbReference>
<feature type="transmembrane region" description="Helical" evidence="7">
    <location>
        <begin position="359"/>
        <end position="379"/>
    </location>
</feature>
<gene>
    <name evidence="9" type="ORF">B0I35DRAFT_501585</name>
</gene>
<dbReference type="EMBL" id="JAGPNK010000005">
    <property type="protein sequence ID" value="KAH7321426.1"/>
    <property type="molecule type" value="Genomic_DNA"/>
</dbReference>
<evidence type="ECO:0000256" key="8">
    <source>
        <dbReference type="SAM" id="MobiDB-lite"/>
    </source>
</evidence>
<evidence type="ECO:0000256" key="5">
    <source>
        <dbReference type="ARBA" id="ARBA00023065"/>
    </source>
</evidence>
<keyword evidence="2 7" id="KW-0813">Transport</keyword>
<feature type="compositionally biased region" description="Polar residues" evidence="8">
    <location>
        <begin position="248"/>
        <end position="257"/>
    </location>
</feature>
<feature type="transmembrane region" description="Helical" evidence="7">
    <location>
        <begin position="33"/>
        <end position="53"/>
    </location>
</feature>
<dbReference type="InterPro" id="IPR051143">
    <property type="entry name" value="TrkH_K-transport"/>
</dbReference>
<protein>
    <recommendedName>
        <fullName evidence="7">Potassium transport protein</fullName>
    </recommendedName>
</protein>
<dbReference type="PANTHER" id="PTHR31064">
    <property type="entry name" value="POTASSIUM TRANSPORT PROTEIN DDB_G0292412-RELATED"/>
    <property type="match status" value="1"/>
</dbReference>
<comment type="subcellular location">
    <subcellularLocation>
        <location evidence="1">Membrane</location>
        <topology evidence="1">Multi-pass membrane protein</topology>
    </subcellularLocation>
</comment>
<evidence type="ECO:0000313" key="9">
    <source>
        <dbReference type="EMBL" id="KAH7321426.1"/>
    </source>
</evidence>
<feature type="transmembrane region" description="Helical" evidence="7">
    <location>
        <begin position="94"/>
        <end position="114"/>
    </location>
</feature>
<dbReference type="OrthoDB" id="9999863at2759"/>
<feature type="transmembrane region" description="Helical" evidence="7">
    <location>
        <begin position="391"/>
        <end position="411"/>
    </location>
</feature>
<dbReference type="GO" id="GO:1990573">
    <property type="term" value="P:potassium ion import across plasma membrane"/>
    <property type="evidence" value="ECO:0007669"/>
    <property type="project" value="TreeGrafter"/>
</dbReference>
<keyword evidence="6 7" id="KW-0472">Membrane</keyword>
<evidence type="ECO:0000256" key="3">
    <source>
        <dbReference type="ARBA" id="ARBA00022692"/>
    </source>
</evidence>
<proteinExistence type="inferred from homology"/>
<evidence type="ECO:0000256" key="6">
    <source>
        <dbReference type="ARBA" id="ARBA00023136"/>
    </source>
</evidence>
<comment type="caution">
    <text evidence="7">Lacks conserved residue(s) required for the propagation of feature annotation.</text>
</comment>
<dbReference type="GO" id="GO:0005886">
    <property type="term" value="C:plasma membrane"/>
    <property type="evidence" value="ECO:0007669"/>
    <property type="project" value="InterPro"/>
</dbReference>
<accession>A0A8K0WTQ5</accession>
<keyword evidence="4 7" id="KW-1133">Transmembrane helix</keyword>
<dbReference type="Proteomes" id="UP000813444">
    <property type="component" value="Unassembled WGS sequence"/>
</dbReference>
<comment type="caution">
    <text evidence="9">The sequence shown here is derived from an EMBL/GenBank/DDBJ whole genome shotgun (WGS) entry which is preliminary data.</text>
</comment>
<sequence length="751" mass="84514">MESIRSRWKDLLAEHPRLEDGAREARRWFPINFITIHYTYFTLTCVVSSLVFWGSSQPFRSVSYTDSLFLVTSAMTSTGLNTRNLSEMTTWQQIILWFLMILGSPIWVSFWTVIVRKHAFEQRFDDIVEAEREMRKRQAAKNSGAMTLRRALPFRKNVTEPPADNVLPGLGSKQKERDGSLMAEPTDLGMLGPPARRIISAPTGTPRAPFKEYDSSTSATTTQEAPAVADIGRGHIVFSDTAKPPNGASPSAYTHENSLFPRRYRPSSSSSDTDSDASEDFMYHWRKILHKEKVGRNGQFYDLTSDERERLGGCEYRALKLLAFTVPMYAFLWQLIPCIALGAWMVVHRPNRESTDGVNAWWVGIFYGVSAFNNVGMSLIDDNMIPFQSSYFVLIVIGTLVVAGNTAYPILLRLTFWTALQFLKLTTPTNAYAPTKETLEFILKYPRRVYTTLFPSRATWWLLTTLVFINMVDWLAFEIMNIGNEAIEALPVGDRIMGGLFQAVSVRAAGFTVVAMPLLYVGVQLLYTIMMYISIYPVVITMRSSNVYEERSLGIYEDDPAALAEVQNDVSLVPSGPSDGQTLRRRRTGAVIGNNLKRVMTFQGVGVRAPPKNSDESPVSFIGQQIRGQLAHDLWWLVLAVLIIVTIETDHFLGDPTTFSVFNILFESISAYACVGLSMGLPNASYSFSGGWHTASKIILIFVMLRGRHRGLPVAVDRAVRLPGEKLHKEEEEDFRIRRSKTLGRITSRGM</sequence>
<dbReference type="AlphaFoldDB" id="A0A8K0WTQ5"/>
<feature type="transmembrane region" description="Helical" evidence="7">
    <location>
        <begin position="458"/>
        <end position="477"/>
    </location>
</feature>
<evidence type="ECO:0000256" key="1">
    <source>
        <dbReference type="ARBA" id="ARBA00004141"/>
    </source>
</evidence>
<dbReference type="PIRSF" id="PIRSF002450">
    <property type="entry name" value="K+_transpter_TRK"/>
    <property type="match status" value="1"/>
</dbReference>
<name>A0A8K0WTQ5_9HYPO</name>
<keyword evidence="3 7" id="KW-0812">Transmembrane</keyword>
<feature type="region of interest" description="Disordered" evidence="8">
    <location>
        <begin position="201"/>
        <end position="223"/>
    </location>
</feature>
<dbReference type="InterPro" id="IPR003445">
    <property type="entry name" value="Cat_transpt"/>
</dbReference>
<dbReference type="InterPro" id="IPR015958">
    <property type="entry name" value="Trk1_fungi"/>
</dbReference>
<dbReference type="Pfam" id="PF02386">
    <property type="entry name" value="TrkH"/>
    <property type="match status" value="1"/>
</dbReference>
<dbReference type="GO" id="GO:0140107">
    <property type="term" value="F:high-affinity potassium ion transmembrane transporter activity"/>
    <property type="evidence" value="ECO:0007669"/>
    <property type="project" value="TreeGrafter"/>
</dbReference>
<dbReference type="PANTHER" id="PTHR31064:SF37">
    <property type="entry name" value="TRANSPORTER, PUTATIVE (EUROFUNG)-RELATED"/>
    <property type="match status" value="1"/>
</dbReference>
<feature type="region of interest" description="Disordered" evidence="8">
    <location>
        <begin position="238"/>
        <end position="277"/>
    </location>
</feature>
<keyword evidence="5 7" id="KW-0406">Ion transport</keyword>
<keyword evidence="7" id="KW-0630">Potassium</keyword>
<reference evidence="9" key="1">
    <citation type="journal article" date="2021" name="Nat. Commun.">
        <title>Genetic determinants of endophytism in the Arabidopsis root mycobiome.</title>
        <authorList>
            <person name="Mesny F."/>
            <person name="Miyauchi S."/>
            <person name="Thiergart T."/>
            <person name="Pickel B."/>
            <person name="Atanasova L."/>
            <person name="Karlsson M."/>
            <person name="Huettel B."/>
            <person name="Barry K.W."/>
            <person name="Haridas S."/>
            <person name="Chen C."/>
            <person name="Bauer D."/>
            <person name="Andreopoulos W."/>
            <person name="Pangilinan J."/>
            <person name="LaButti K."/>
            <person name="Riley R."/>
            <person name="Lipzen A."/>
            <person name="Clum A."/>
            <person name="Drula E."/>
            <person name="Henrissat B."/>
            <person name="Kohler A."/>
            <person name="Grigoriev I.V."/>
            <person name="Martin F.M."/>
            <person name="Hacquard S."/>
        </authorList>
    </citation>
    <scope>NUCLEOTIDE SEQUENCE</scope>
    <source>
        <strain evidence="9">MPI-CAGE-CH-0235</strain>
    </source>
</reference>
<evidence type="ECO:0000256" key="4">
    <source>
        <dbReference type="ARBA" id="ARBA00022989"/>
    </source>
</evidence>
<keyword evidence="10" id="KW-1185">Reference proteome</keyword>
<comment type="similarity">
    <text evidence="7">Belongs to the TrkH potassium transport family.</text>
</comment>
<feature type="transmembrane region" description="Helical" evidence="7">
    <location>
        <begin position="326"/>
        <end position="347"/>
    </location>
</feature>
<evidence type="ECO:0000313" key="10">
    <source>
        <dbReference type="Proteomes" id="UP000813444"/>
    </source>
</evidence>
<evidence type="ECO:0000256" key="7">
    <source>
        <dbReference type="PIRNR" id="PIRNR002450"/>
    </source>
</evidence>